<organism evidence="1 2">
    <name type="scientific">Lacimicrobium alkaliphilum</name>
    <dbReference type="NCBI Taxonomy" id="1526571"/>
    <lineage>
        <taxon>Bacteria</taxon>
        <taxon>Pseudomonadati</taxon>
        <taxon>Pseudomonadota</taxon>
        <taxon>Gammaproteobacteria</taxon>
        <taxon>Alteromonadales</taxon>
        <taxon>Alteromonadaceae</taxon>
        <taxon>Lacimicrobium</taxon>
    </lineage>
</organism>
<dbReference type="Proteomes" id="UP000614272">
    <property type="component" value="Unassembled WGS sequence"/>
</dbReference>
<sequence>MPDLSEQNDITFNQGAKVTILTPGLERTPVIVLDDVIHDLHPLRSNAYKMPFSAPEKAAYPGIRAPLPSVYTQKLLQAIYTLITDIYQIPGHLKMYPLNMYYSLVTTPPDKLTRLQRVPHFDNLSPYYFAIMHYLAPEPHGGTAFFRHRPTGFENITAPRFDQFRKNAEAHMASHGEPEARYQLETDSHFERIDSVEYCQNRLMIYPGTLLHSGLIDSNTDINPDPETGRLTANLFIEFK</sequence>
<protein>
    <submittedName>
        <fullName evidence="1">Uncharacterized protein</fullName>
    </submittedName>
</protein>
<proteinExistence type="predicted"/>
<name>A0ABQ1RA93_9ALTE</name>
<reference evidence="2" key="1">
    <citation type="journal article" date="2019" name="Int. J. Syst. Evol. Microbiol.">
        <title>The Global Catalogue of Microorganisms (GCM) 10K type strain sequencing project: providing services to taxonomists for standard genome sequencing and annotation.</title>
        <authorList>
            <consortium name="The Broad Institute Genomics Platform"/>
            <consortium name="The Broad Institute Genome Sequencing Center for Infectious Disease"/>
            <person name="Wu L."/>
            <person name="Ma J."/>
        </authorList>
    </citation>
    <scope>NUCLEOTIDE SEQUENCE [LARGE SCALE GENOMIC DNA]</scope>
    <source>
        <strain evidence="2">CGMCC 1.12923</strain>
    </source>
</reference>
<comment type="caution">
    <text evidence="1">The sequence shown here is derived from an EMBL/GenBank/DDBJ whole genome shotgun (WGS) entry which is preliminary data.</text>
</comment>
<evidence type="ECO:0000313" key="2">
    <source>
        <dbReference type="Proteomes" id="UP000614272"/>
    </source>
</evidence>
<keyword evidence="2" id="KW-1185">Reference proteome</keyword>
<gene>
    <name evidence="1" type="ORF">GCM10011357_17810</name>
</gene>
<dbReference type="InterPro" id="IPR045617">
    <property type="entry name" value="DUF6445"/>
</dbReference>
<evidence type="ECO:0000313" key="1">
    <source>
        <dbReference type="EMBL" id="GGD62964.1"/>
    </source>
</evidence>
<dbReference type="RefSeq" id="WP_099034285.1">
    <property type="nucleotide sequence ID" value="NZ_BMGJ01000006.1"/>
</dbReference>
<dbReference type="Pfam" id="PF20043">
    <property type="entry name" value="DUF6445"/>
    <property type="match status" value="1"/>
</dbReference>
<accession>A0ABQ1RA93</accession>
<dbReference type="EMBL" id="BMGJ01000006">
    <property type="protein sequence ID" value="GGD62964.1"/>
    <property type="molecule type" value="Genomic_DNA"/>
</dbReference>